<reference evidence="9 10" key="2">
    <citation type="journal article" date="2013" name="PLoS ONE">
        <title>Whole genome mapping and re-organization of the nuclear and mitochondrial genomes of Babesia microti isolates.</title>
        <authorList>
            <person name="Cornillot E."/>
            <person name="Dassouli A."/>
            <person name="Garg A."/>
            <person name="Pachikara N."/>
            <person name="Randazzo S."/>
            <person name="Depoix D."/>
            <person name="Carcy B."/>
            <person name="Delbecq S."/>
            <person name="Frutos R."/>
            <person name="Silva J.C."/>
            <person name="Sutton R."/>
            <person name="Krause P.J."/>
            <person name="Mamoun C.B."/>
        </authorList>
    </citation>
    <scope>NUCLEOTIDE SEQUENCE [LARGE SCALE GENOMIC DNA]</scope>
    <source>
        <strain evidence="9 10">RI</strain>
    </source>
</reference>
<evidence type="ECO:0000256" key="4">
    <source>
        <dbReference type="ARBA" id="ARBA00048740"/>
    </source>
</evidence>
<evidence type="ECO:0000256" key="3">
    <source>
        <dbReference type="ARBA" id="ARBA00047418"/>
    </source>
</evidence>
<dbReference type="GO" id="GO:0005634">
    <property type="term" value="C:nucleus"/>
    <property type="evidence" value="ECO:0007669"/>
    <property type="project" value="TreeGrafter"/>
</dbReference>
<keyword evidence="10" id="KW-1185">Reference proteome</keyword>
<dbReference type="InterPro" id="IPR019385">
    <property type="entry name" value="PHAX_RNA-binding_domain"/>
</dbReference>
<dbReference type="VEuPathDB" id="PiroplasmaDB:BMR1_03g01080"/>
<feature type="domain" description="Phosphorylated adapter RNA export protein RNA-binding" evidence="8">
    <location>
        <begin position="435"/>
        <end position="506"/>
    </location>
</feature>
<accession>A0A0K3AQS6</accession>
<dbReference type="InterPro" id="IPR038092">
    <property type="entry name" value="PHAX_RNA-binding_sf"/>
</dbReference>
<dbReference type="SUPFAM" id="SSF53335">
    <property type="entry name" value="S-adenosyl-L-methionine-dependent methyltransferases"/>
    <property type="match status" value="1"/>
</dbReference>
<dbReference type="GeneID" id="24424850"/>
<evidence type="ECO:0000256" key="2">
    <source>
        <dbReference type="ARBA" id="ARBA00025783"/>
    </source>
</evidence>
<dbReference type="InterPro" id="IPR019012">
    <property type="entry name" value="RNA_cap_Gua-N2-MeTrfase"/>
</dbReference>
<dbReference type="CDD" id="cd02440">
    <property type="entry name" value="AdoMet_MTases"/>
    <property type="match status" value="1"/>
</dbReference>
<dbReference type="InterPro" id="IPR029063">
    <property type="entry name" value="SAM-dependent_MTases_sf"/>
</dbReference>
<sequence length="523" mass="59556">MDTNASLPLFRADHVKKHSYHLIIHRNHHNEIDKSCEDIVDNHKDVFDSHKNENYAPKTTECDYSVAVLGQLGYVLDYGDIKSKGSRWREDKILKRFKNDIKLDDQAVNDVSLDVEAEFISQRFYLNSIRSTSKNSSTIKNIDINNGHTFNTDVNDLATTANNTDDCNANVISDCVNGDVKYVLDCTCGIGGNLIPIAANFICIGVELSPQRCEICKHNLKVYGLDNRAVVVNTDITTFLDSINFNDPQSFKDFGIDVTKPPFDKLLKQKFSWTIISPPWGSTNYPGCKETTITYRLRYITSIDIKSVVTKAAAVSNNVSLMLPRSQNIPDLIHLSQLTNLPFVTIDLLYKSTRNPLPRLCYVHLTSQLMDKCGPVKRRKVDMERWDIADITECVYIAVPINYNQGKINLISPLSTNSMFNDIKTPSFTRALGESILSAINEPIHSLPRLINIIEIIGTKEIQSLLQDTNRIYHSCGMKYDLDGITKSRTFGGIFFYLFKTRHRMVYRQVEKQDKLRKLRKQH</sequence>
<dbReference type="KEGG" id="bmic:BMR1_03g01080"/>
<dbReference type="GO" id="GO:0071164">
    <property type="term" value="F:RNA cap trimethylguanosine synthase activity"/>
    <property type="evidence" value="ECO:0007669"/>
    <property type="project" value="TreeGrafter"/>
</dbReference>
<evidence type="ECO:0000256" key="6">
    <source>
        <dbReference type="ARBA" id="ARBA00049075"/>
    </source>
</evidence>
<comment type="catalytic activity">
    <reaction evidence="6">
        <text>a 5'-end (N(7)-methyl 5'-triphosphoguanosine)-ribonucleoside in snRNA + S-adenosyl-L-methionine = a 5'-end (N(2),N(7)-dimethyl 5'-triphosphoguanosine)-ribonucleoside in snRNA + S-adenosyl-L-homocysteine + H(+)</text>
        <dbReference type="Rhea" id="RHEA:78471"/>
        <dbReference type="Rhea" id="RHEA-COMP:19085"/>
        <dbReference type="Rhea" id="RHEA-COMP:19087"/>
        <dbReference type="ChEBI" id="CHEBI:15378"/>
        <dbReference type="ChEBI" id="CHEBI:57856"/>
        <dbReference type="ChEBI" id="CHEBI:59789"/>
        <dbReference type="ChEBI" id="CHEBI:156461"/>
        <dbReference type="ChEBI" id="CHEBI:172880"/>
    </reaction>
    <physiologicalReaction direction="left-to-right" evidence="6">
        <dbReference type="Rhea" id="RHEA:78472"/>
    </physiologicalReaction>
</comment>
<dbReference type="AlphaFoldDB" id="A0A0K3AQS6"/>
<dbReference type="Gene3D" id="1.10.10.1440">
    <property type="entry name" value="PHAX RNA-binding domain"/>
    <property type="match status" value="1"/>
</dbReference>
<comment type="catalytic activity">
    <reaction evidence="4">
        <text>a 5'-end (N(7)-methyl 5'-triphosphoguanosine)-ribonucleoside in snoRNA + S-adenosyl-L-methionine = a 5'-end (N(2),N(7)-dimethyl 5'-triphosphoguanosine)-ribonucleoside in snoRNA + S-adenosyl-L-homocysteine + H(+)</text>
        <dbReference type="Rhea" id="RHEA:78475"/>
        <dbReference type="Rhea" id="RHEA-COMP:19086"/>
        <dbReference type="Rhea" id="RHEA-COMP:19088"/>
        <dbReference type="ChEBI" id="CHEBI:15378"/>
        <dbReference type="ChEBI" id="CHEBI:57856"/>
        <dbReference type="ChEBI" id="CHEBI:59789"/>
        <dbReference type="ChEBI" id="CHEBI:156461"/>
        <dbReference type="ChEBI" id="CHEBI:172880"/>
    </reaction>
    <physiologicalReaction direction="left-to-right" evidence="4">
        <dbReference type="Rhea" id="RHEA:78476"/>
    </physiologicalReaction>
</comment>
<dbReference type="Pfam" id="PF10258">
    <property type="entry name" value="PHAX_RNA-bd"/>
    <property type="match status" value="1"/>
</dbReference>
<dbReference type="PANTHER" id="PTHR14741">
    <property type="entry name" value="S-ADENOSYLMETHIONINE-DEPENDENT METHYLTRANSFERASE RELATED"/>
    <property type="match status" value="1"/>
</dbReference>
<evidence type="ECO:0000256" key="1">
    <source>
        <dbReference type="ARBA" id="ARBA00018517"/>
    </source>
</evidence>
<organism evidence="9 10">
    <name type="scientific">Babesia microti (strain RI)</name>
    <dbReference type="NCBI Taxonomy" id="1133968"/>
    <lineage>
        <taxon>Eukaryota</taxon>
        <taxon>Sar</taxon>
        <taxon>Alveolata</taxon>
        <taxon>Apicomplexa</taxon>
        <taxon>Aconoidasida</taxon>
        <taxon>Piroplasmida</taxon>
        <taxon>Babesiidae</taxon>
        <taxon>Babesia</taxon>
    </lineage>
</organism>
<evidence type="ECO:0000259" key="8">
    <source>
        <dbReference type="Pfam" id="PF10258"/>
    </source>
</evidence>
<evidence type="ECO:0000313" key="9">
    <source>
        <dbReference type="EMBL" id="CTQ40815.1"/>
    </source>
</evidence>
<dbReference type="RefSeq" id="XP_012648826.1">
    <property type="nucleotide sequence ID" value="XM_012793372.1"/>
</dbReference>
<dbReference type="Proteomes" id="UP000002899">
    <property type="component" value="Chromosome III"/>
</dbReference>
<name>A0A0K3AQS6_BABMR</name>
<evidence type="ECO:0000256" key="5">
    <source>
        <dbReference type="ARBA" id="ARBA00048763"/>
    </source>
</evidence>
<reference evidence="9 10" key="3">
    <citation type="journal article" date="2016" name="Sci. Rep.">
        <title>Genome-wide diversity and gene expression profiling of Babesia microti isolates identify polymorphic genes that mediate host-pathogen interactions.</title>
        <authorList>
            <person name="Silva J.C."/>
            <person name="Cornillot E."/>
            <person name="McCracken C."/>
            <person name="Usmani-Brown S."/>
            <person name="Dwivedi A."/>
            <person name="Ifeonu O.O."/>
            <person name="Crabtree J."/>
            <person name="Gotia H.T."/>
            <person name="Virji A.Z."/>
            <person name="Reynes C."/>
            <person name="Colinge J."/>
            <person name="Kumar V."/>
            <person name="Lawres L."/>
            <person name="Pazzi J.E."/>
            <person name="Pablo J.V."/>
            <person name="Hung C."/>
            <person name="Brancato J."/>
            <person name="Kumari P."/>
            <person name="Orvis J."/>
            <person name="Tretina K."/>
            <person name="Chibucos M."/>
            <person name="Ott S."/>
            <person name="Sadzewicz L."/>
            <person name="Sengamalay N."/>
            <person name="Shetty A.C."/>
            <person name="Su Q."/>
            <person name="Tallon L."/>
            <person name="Fraser C.M."/>
            <person name="Frutos R."/>
            <person name="Molina D.M."/>
            <person name="Krause P.J."/>
            <person name="Ben Mamoun C."/>
        </authorList>
    </citation>
    <scope>NUCLEOTIDE SEQUENCE [LARGE SCALE GENOMIC DNA]</scope>
    <source>
        <strain evidence="9 10">RI</strain>
    </source>
</reference>
<dbReference type="OrthoDB" id="364135at2759"/>
<dbReference type="EMBL" id="LN871598">
    <property type="protein sequence ID" value="CTQ40815.1"/>
    <property type="molecule type" value="Genomic_DNA"/>
</dbReference>
<comment type="similarity">
    <text evidence="2">Belongs to the methyltransferase superfamily. Trimethylguanosine synthase family.</text>
</comment>
<evidence type="ECO:0000313" key="10">
    <source>
        <dbReference type="Proteomes" id="UP000002899"/>
    </source>
</evidence>
<gene>
    <name evidence="9" type="ORF">BMR1_03g01080</name>
</gene>
<dbReference type="Gene3D" id="3.40.50.150">
    <property type="entry name" value="Vaccinia Virus protein VP39"/>
    <property type="match status" value="1"/>
</dbReference>
<dbReference type="PANTHER" id="PTHR14741:SF32">
    <property type="entry name" value="TRIMETHYLGUANOSINE SYNTHASE"/>
    <property type="match status" value="1"/>
</dbReference>
<protein>
    <recommendedName>
        <fullName evidence="1">Trimethylguanosine synthase</fullName>
    </recommendedName>
    <alternativeName>
        <fullName evidence="7">Cap-specific guanine-N(2) methyltransferase</fullName>
    </alternativeName>
</protein>
<dbReference type="Pfam" id="PF09445">
    <property type="entry name" value="Methyltransf_15"/>
    <property type="match status" value="1"/>
</dbReference>
<evidence type="ECO:0000256" key="7">
    <source>
        <dbReference type="ARBA" id="ARBA00049790"/>
    </source>
</evidence>
<reference evidence="9 10" key="1">
    <citation type="journal article" date="2012" name="Nucleic Acids Res.">
        <title>Sequencing of the smallest Apicomplexan genome from the human pathogen Babesia microti.</title>
        <authorList>
            <person name="Cornillot E."/>
            <person name="Hadj-Kaddour K."/>
            <person name="Dassouli A."/>
            <person name="Noel B."/>
            <person name="Ranwez V."/>
            <person name="Vacherie B."/>
            <person name="Augagneur Y."/>
            <person name="Bres V."/>
            <person name="Duclos A."/>
            <person name="Randazzo S."/>
            <person name="Carcy B."/>
            <person name="Debierre-Grockiego F."/>
            <person name="Delbecq S."/>
            <person name="Moubri-Menage K."/>
            <person name="Shams-Eldin H."/>
            <person name="Usmani-Brown S."/>
            <person name="Bringaud F."/>
            <person name="Wincker P."/>
            <person name="Vivares C.P."/>
            <person name="Schwarz R.T."/>
            <person name="Schetters T.P."/>
            <person name="Krause P.J."/>
            <person name="Gorenflot A."/>
            <person name="Berry V."/>
            <person name="Barbe V."/>
            <person name="Ben Mamoun C."/>
        </authorList>
    </citation>
    <scope>NUCLEOTIDE SEQUENCE [LARGE SCALE GENOMIC DNA]</scope>
    <source>
        <strain evidence="9 10">RI</strain>
    </source>
</reference>
<comment type="catalytic activity">
    <reaction evidence="3">
        <text>a 5'-end (N(2),N(7)-dimethyl 5'-triphosphoguanosine)-ribonucleoside in snoRNA + S-adenosyl-L-methionine = a 5'-end (N(2),N(2),N(7)-trimethyl 5'-triphosphoguanosine)-ribonucleoside in snoRNA + S-adenosyl-L-homocysteine + H(+)</text>
        <dbReference type="Rhea" id="RHEA:78507"/>
        <dbReference type="Rhea" id="RHEA-COMP:19088"/>
        <dbReference type="Rhea" id="RHEA-COMP:19090"/>
        <dbReference type="ChEBI" id="CHEBI:15378"/>
        <dbReference type="ChEBI" id="CHEBI:57856"/>
        <dbReference type="ChEBI" id="CHEBI:59789"/>
        <dbReference type="ChEBI" id="CHEBI:167623"/>
        <dbReference type="ChEBI" id="CHEBI:172880"/>
    </reaction>
    <physiologicalReaction direction="left-to-right" evidence="3">
        <dbReference type="Rhea" id="RHEA:78508"/>
    </physiologicalReaction>
</comment>
<comment type="catalytic activity">
    <reaction evidence="5">
        <text>a 5'-end (N(2),N(7)-dimethyl 5'-triphosphoguanosine)-ribonucleoside in snRNA + S-adenosyl-L-methionine = a 5'-end (N(2),N(2),N(7)-trimethyl 5'-triphosphoguanosine)-ribonucleoside in snRNA + S-adenosyl-L-homocysteine + H(+)</text>
        <dbReference type="Rhea" id="RHEA:78479"/>
        <dbReference type="Rhea" id="RHEA-COMP:19087"/>
        <dbReference type="Rhea" id="RHEA-COMP:19089"/>
        <dbReference type="ChEBI" id="CHEBI:15378"/>
        <dbReference type="ChEBI" id="CHEBI:57856"/>
        <dbReference type="ChEBI" id="CHEBI:59789"/>
        <dbReference type="ChEBI" id="CHEBI:167623"/>
        <dbReference type="ChEBI" id="CHEBI:172880"/>
    </reaction>
    <physiologicalReaction direction="left-to-right" evidence="5">
        <dbReference type="Rhea" id="RHEA:78480"/>
    </physiologicalReaction>
</comment>
<proteinExistence type="inferred from homology"/>